<accession>A0A2A9F084</accession>
<dbReference type="AlphaFoldDB" id="A0A2A9F084"/>
<proteinExistence type="predicted"/>
<gene>
    <name evidence="3" type="ORF">ATJ88_3286</name>
</gene>
<evidence type="ECO:0000256" key="1">
    <source>
        <dbReference type="SAM" id="MobiDB-lite"/>
    </source>
</evidence>
<evidence type="ECO:0000313" key="3">
    <source>
        <dbReference type="EMBL" id="PFG44558.1"/>
    </source>
</evidence>
<reference evidence="3 4" key="1">
    <citation type="submission" date="2017-10" db="EMBL/GenBank/DDBJ databases">
        <title>Sequencing the genomes of 1000 actinobacteria strains.</title>
        <authorList>
            <person name="Klenk H.-P."/>
        </authorList>
    </citation>
    <scope>NUCLEOTIDE SEQUENCE [LARGE SCALE GENOMIC DNA]</scope>
    <source>
        <strain evidence="3 4">DSM 21863</strain>
    </source>
</reference>
<feature type="transmembrane region" description="Helical" evidence="2">
    <location>
        <begin position="518"/>
        <end position="538"/>
    </location>
</feature>
<keyword evidence="2" id="KW-0812">Transmembrane</keyword>
<dbReference type="Proteomes" id="UP000224130">
    <property type="component" value="Unassembled WGS sequence"/>
</dbReference>
<keyword evidence="4" id="KW-1185">Reference proteome</keyword>
<feature type="region of interest" description="Disordered" evidence="1">
    <location>
        <begin position="273"/>
        <end position="330"/>
    </location>
</feature>
<protein>
    <submittedName>
        <fullName evidence="3">Uncharacterized protein</fullName>
    </submittedName>
</protein>
<sequence length="591" mass="64849">MIAERRSTTIDGAAGSCALAQPCTVHCTPYGLQRVKDRALPAKFVLDDVVRRVITERSEGAVVRDLGYPSIGVIAQAVGAPSRAIVGSTQRSHRVVQGGDVVPVIKVRPAAQALGNLGQRRSISRQRVPDRADVLLAFGIRHRAHRQDALHADQDEDRLHLERQGVPLRVERSPWLERVSDRVHGGKVLACSRRPLWTQDGVKKEYGKRRRTPQPRNLAGGALRVAVAVGLTVPRWSRLPARVVLAPDLGLRRAASWTAFLWRARIRRPMWRQSGDRSARTLRGAEPIAEHQRAAEVRVQGGRRPSRSDAAGALDAGRSRPDARRSVRGRNARSFECPRLTGVVETALVLVSHPVDCRTHRADDGKPRIEGVFSRGIPTERRPVRQVRAVSCEANIVSTECSYELASEPIRSVLCHNLALVGKVEAEQSRKKSLGASAVDLHPCPAEWRQTSRSRQFVKVARAARKDSEPDARRGPITHHLVHVGTKRHAARLQACAARSRNLGRYAQPVERPARLQAMTATVVGALLLAIGLIWSVGEPGVDTAVPFIASGTIIFVVGLILNSGAGTRQELVRIRAELEALNRRGNQSDE</sequence>
<comment type="caution">
    <text evidence="3">The sequence shown here is derived from an EMBL/GenBank/DDBJ whole genome shotgun (WGS) entry which is preliminary data.</text>
</comment>
<feature type="transmembrane region" description="Helical" evidence="2">
    <location>
        <begin position="544"/>
        <end position="566"/>
    </location>
</feature>
<dbReference type="EMBL" id="PDJJ01000001">
    <property type="protein sequence ID" value="PFG44558.1"/>
    <property type="molecule type" value="Genomic_DNA"/>
</dbReference>
<keyword evidence="2" id="KW-0472">Membrane</keyword>
<organism evidence="3 4">
    <name type="scientific">Isoptericola jiangsuensis</name>
    <dbReference type="NCBI Taxonomy" id="548579"/>
    <lineage>
        <taxon>Bacteria</taxon>
        <taxon>Bacillati</taxon>
        <taxon>Actinomycetota</taxon>
        <taxon>Actinomycetes</taxon>
        <taxon>Micrococcales</taxon>
        <taxon>Promicromonosporaceae</taxon>
        <taxon>Isoptericola</taxon>
    </lineage>
</organism>
<keyword evidence="2" id="KW-1133">Transmembrane helix</keyword>
<name>A0A2A9F084_9MICO</name>
<evidence type="ECO:0000256" key="2">
    <source>
        <dbReference type="SAM" id="Phobius"/>
    </source>
</evidence>
<evidence type="ECO:0000313" key="4">
    <source>
        <dbReference type="Proteomes" id="UP000224130"/>
    </source>
</evidence>